<feature type="compositionally biased region" description="Acidic residues" evidence="1">
    <location>
        <begin position="142"/>
        <end position="156"/>
    </location>
</feature>
<reference evidence="3" key="1">
    <citation type="submission" date="2020-10" db="EMBL/GenBank/DDBJ databases">
        <title>Catharus ustulatus (Swainson's thrush) genome, bCatUst1, primary haplotype v2.</title>
        <authorList>
            <person name="Delmore K."/>
            <person name="Vafadar M."/>
            <person name="Formenti G."/>
            <person name="Chow W."/>
            <person name="Pelan S."/>
            <person name="Howe K."/>
            <person name="Rhie A."/>
            <person name="Mountcastle J."/>
            <person name="Haase B."/>
            <person name="Fedrigo O."/>
            <person name="Jarvis E.D."/>
        </authorList>
    </citation>
    <scope>NUCLEOTIDE SEQUENCE [LARGE SCALE GENOMIC DNA]</scope>
</reference>
<accession>A0A8C3UV99</accession>
<dbReference type="GO" id="GO:0003743">
    <property type="term" value="F:translation initiation factor activity"/>
    <property type="evidence" value="ECO:0007669"/>
    <property type="project" value="TreeGrafter"/>
</dbReference>
<feature type="region of interest" description="Disordered" evidence="1">
    <location>
        <begin position="123"/>
        <end position="240"/>
    </location>
</feature>
<reference evidence="3" key="3">
    <citation type="submission" date="2025-09" db="UniProtKB">
        <authorList>
            <consortium name="Ensembl"/>
        </authorList>
    </citation>
    <scope>IDENTIFICATION</scope>
</reference>
<evidence type="ECO:0000313" key="4">
    <source>
        <dbReference type="Proteomes" id="UP000694563"/>
    </source>
</evidence>
<protein>
    <recommendedName>
        <fullName evidence="2">Translation initiation factor eIF4G-like eIF4E-binding domain-containing protein</fullName>
    </recommendedName>
</protein>
<keyword evidence="4" id="KW-1185">Reference proteome</keyword>
<dbReference type="PANTHER" id="PTHR23253">
    <property type="entry name" value="EUKARYOTIC TRANSLATION INITIATION FACTOR 4 GAMMA"/>
    <property type="match status" value="1"/>
</dbReference>
<sequence length="368" mass="40458">ARLPSQWKPHQNFLVLCRRPWPLLSAPLAAPSPPPTPPPTPPPPAPPLSIAAGTTTTPSPSPLPSPSALPVVQGDLEGEESTRTTLSKEVKDTEKKEETEADGQLEESQEALSMRIYIAAQTAVTAPKTWKKPKDRTQATEEVTEAETEPKEEEEPSGDKVLESDQEKMSHGLQAEREPLELKAVKPVEENGEQETELVRNGAESVSEGEGTDANSGCTESSGEGPVYQYKPEQWKPLDPEGKKQYDREFLLDIQFMPACIQKPEGLPPISDVVLDKVNQPKLPLRTLDPRILPRGPDFTPAFADFGRQAPGGRNVSGSVSLPQLAHLKNGLNTDEVPPQAFEPLPMHRWFWFCQDEHRGDVCLADKM</sequence>
<dbReference type="AlphaFoldDB" id="A0A8C3UV99"/>
<evidence type="ECO:0000313" key="3">
    <source>
        <dbReference type="Ensembl" id="ENSCUSP00005018820.1"/>
    </source>
</evidence>
<name>A0A8C3UV99_CATUS</name>
<feature type="compositionally biased region" description="Basic and acidic residues" evidence="1">
    <location>
        <begin position="80"/>
        <end position="98"/>
    </location>
</feature>
<evidence type="ECO:0000259" key="2">
    <source>
        <dbReference type="Pfam" id="PF21140"/>
    </source>
</evidence>
<dbReference type="Proteomes" id="UP000694563">
    <property type="component" value="Chromosome 24"/>
</dbReference>
<feature type="region of interest" description="Disordered" evidence="1">
    <location>
        <begin position="24"/>
        <end position="108"/>
    </location>
</feature>
<feature type="compositionally biased region" description="Pro residues" evidence="1">
    <location>
        <begin position="30"/>
        <end position="47"/>
    </location>
</feature>
<organism evidence="3 4">
    <name type="scientific">Catharus ustulatus</name>
    <name type="common">Russet-backed thrush</name>
    <name type="synonym">Hylocichla ustulatus</name>
    <dbReference type="NCBI Taxonomy" id="91951"/>
    <lineage>
        <taxon>Eukaryota</taxon>
        <taxon>Metazoa</taxon>
        <taxon>Chordata</taxon>
        <taxon>Craniata</taxon>
        <taxon>Vertebrata</taxon>
        <taxon>Euteleostomi</taxon>
        <taxon>Archelosauria</taxon>
        <taxon>Archosauria</taxon>
        <taxon>Dinosauria</taxon>
        <taxon>Saurischia</taxon>
        <taxon>Theropoda</taxon>
        <taxon>Coelurosauria</taxon>
        <taxon>Aves</taxon>
        <taxon>Neognathae</taxon>
        <taxon>Neoaves</taxon>
        <taxon>Telluraves</taxon>
        <taxon>Australaves</taxon>
        <taxon>Passeriformes</taxon>
        <taxon>Turdidae</taxon>
        <taxon>Catharus</taxon>
    </lineage>
</organism>
<dbReference type="PANTHER" id="PTHR23253:SF23">
    <property type="entry name" value="EUKARYOTIC TRANSLATION INITIATION FACTOR 4 GAMMA 3"/>
    <property type="match status" value="1"/>
</dbReference>
<proteinExistence type="predicted"/>
<dbReference type="Ensembl" id="ENSCUST00005019532.1">
    <property type="protein sequence ID" value="ENSCUSP00005018820.1"/>
    <property type="gene ID" value="ENSCUSG00005012065.1"/>
</dbReference>
<dbReference type="GO" id="GO:0003729">
    <property type="term" value="F:mRNA binding"/>
    <property type="evidence" value="ECO:0007669"/>
    <property type="project" value="TreeGrafter"/>
</dbReference>
<dbReference type="InterPro" id="IPR049485">
    <property type="entry name" value="eIF4G1-like_eIF4E-bd"/>
</dbReference>
<dbReference type="Pfam" id="PF21140">
    <property type="entry name" value="eIF4G1-like_eIF4E-bd"/>
    <property type="match status" value="1"/>
</dbReference>
<feature type="compositionally biased region" description="Polar residues" evidence="1">
    <location>
        <begin position="213"/>
        <end position="222"/>
    </location>
</feature>
<dbReference type="GO" id="GO:0016281">
    <property type="term" value="C:eukaryotic translation initiation factor 4F complex"/>
    <property type="evidence" value="ECO:0007669"/>
    <property type="project" value="TreeGrafter"/>
</dbReference>
<reference evidence="3" key="2">
    <citation type="submission" date="2025-08" db="UniProtKB">
        <authorList>
            <consortium name="Ensembl"/>
        </authorList>
    </citation>
    <scope>IDENTIFICATION</scope>
</reference>
<evidence type="ECO:0000256" key="1">
    <source>
        <dbReference type="SAM" id="MobiDB-lite"/>
    </source>
</evidence>
<feature type="domain" description="Translation initiation factor eIF4G-like eIF4E-binding" evidence="2">
    <location>
        <begin position="229"/>
        <end position="265"/>
    </location>
</feature>
<feature type="compositionally biased region" description="Basic and acidic residues" evidence="1">
    <location>
        <begin position="157"/>
        <end position="189"/>
    </location>
</feature>
<feature type="compositionally biased region" description="Acidic residues" evidence="1">
    <location>
        <begin position="99"/>
        <end position="108"/>
    </location>
</feature>